<sequence length="258" mass="28392">MAMHHSGSGDPARSLALLWRTSERPGRKGKADLTVDRIVRAAMEVADTDGVAALSMRRVAERLGVGTMSLYTYVPGKAELIDVMLDAAYGELPLSGELAGGWRERLEFIARQNWALYHRHPWMLQVGRTRPPLGPNGMAKYDYELRAVAGIGLTDLEMDSVITLVVHYVEAAARGSVEAAQAEQHTGMTDEQWWQAQAPLLEKLVDFGRYPVASRVGTAVGVTFNSPYAPEHNFEFGLQRVLDGIASFLQTRAEKPAD</sequence>
<dbReference type="Pfam" id="PF02909">
    <property type="entry name" value="TetR_C_1"/>
    <property type="match status" value="1"/>
</dbReference>
<evidence type="ECO:0000259" key="5">
    <source>
        <dbReference type="PROSITE" id="PS50977"/>
    </source>
</evidence>
<dbReference type="PROSITE" id="PS50977">
    <property type="entry name" value="HTH_TETR_2"/>
    <property type="match status" value="1"/>
</dbReference>
<dbReference type="InterPro" id="IPR009057">
    <property type="entry name" value="Homeodomain-like_sf"/>
</dbReference>
<evidence type="ECO:0000313" key="7">
    <source>
        <dbReference type="Proteomes" id="UP000637578"/>
    </source>
</evidence>
<dbReference type="InterPro" id="IPR036271">
    <property type="entry name" value="Tet_transcr_reg_TetR-rel_C_sf"/>
</dbReference>
<dbReference type="Gene3D" id="1.10.357.10">
    <property type="entry name" value="Tetracycline Repressor, domain 2"/>
    <property type="match status" value="1"/>
</dbReference>
<dbReference type="GO" id="GO:0003700">
    <property type="term" value="F:DNA-binding transcription factor activity"/>
    <property type="evidence" value="ECO:0007669"/>
    <property type="project" value="TreeGrafter"/>
</dbReference>
<gene>
    <name evidence="6" type="ORF">GCM10012275_50750</name>
</gene>
<feature type="DNA-binding region" description="H-T-H motif" evidence="4">
    <location>
        <begin position="55"/>
        <end position="74"/>
    </location>
</feature>
<dbReference type="AlphaFoldDB" id="A0A8J3CCG9"/>
<protein>
    <submittedName>
        <fullName evidence="6">TetR family transcriptional regulator</fullName>
    </submittedName>
</protein>
<dbReference type="PANTHER" id="PTHR30055">
    <property type="entry name" value="HTH-TYPE TRANSCRIPTIONAL REGULATOR RUTR"/>
    <property type="match status" value="1"/>
</dbReference>
<feature type="domain" description="HTH tetR-type" evidence="5">
    <location>
        <begin position="32"/>
        <end position="92"/>
    </location>
</feature>
<evidence type="ECO:0000313" key="6">
    <source>
        <dbReference type="EMBL" id="GGM73906.1"/>
    </source>
</evidence>
<dbReference type="GO" id="GO:0045892">
    <property type="term" value="P:negative regulation of DNA-templated transcription"/>
    <property type="evidence" value="ECO:0007669"/>
    <property type="project" value="InterPro"/>
</dbReference>
<dbReference type="SUPFAM" id="SSF46689">
    <property type="entry name" value="Homeodomain-like"/>
    <property type="match status" value="1"/>
</dbReference>
<dbReference type="Gene3D" id="1.10.10.60">
    <property type="entry name" value="Homeodomain-like"/>
    <property type="match status" value="1"/>
</dbReference>
<evidence type="ECO:0000256" key="3">
    <source>
        <dbReference type="ARBA" id="ARBA00023163"/>
    </source>
</evidence>
<dbReference type="EMBL" id="BMMK01000031">
    <property type="protein sequence ID" value="GGM73906.1"/>
    <property type="molecule type" value="Genomic_DNA"/>
</dbReference>
<keyword evidence="2 4" id="KW-0238">DNA-binding</keyword>
<dbReference type="PANTHER" id="PTHR30055:SF151">
    <property type="entry name" value="TRANSCRIPTIONAL REGULATORY PROTEIN"/>
    <property type="match status" value="1"/>
</dbReference>
<dbReference type="InterPro" id="IPR004111">
    <property type="entry name" value="Repressor_TetR_C"/>
</dbReference>
<comment type="caution">
    <text evidence="6">The sequence shown here is derived from an EMBL/GenBank/DDBJ whole genome shotgun (WGS) entry which is preliminary data.</text>
</comment>
<evidence type="ECO:0000256" key="2">
    <source>
        <dbReference type="ARBA" id="ARBA00023125"/>
    </source>
</evidence>
<organism evidence="6 7">
    <name type="scientific">Longimycelium tulufanense</name>
    <dbReference type="NCBI Taxonomy" id="907463"/>
    <lineage>
        <taxon>Bacteria</taxon>
        <taxon>Bacillati</taxon>
        <taxon>Actinomycetota</taxon>
        <taxon>Actinomycetes</taxon>
        <taxon>Pseudonocardiales</taxon>
        <taxon>Pseudonocardiaceae</taxon>
        <taxon>Longimycelium</taxon>
    </lineage>
</organism>
<dbReference type="Proteomes" id="UP000637578">
    <property type="component" value="Unassembled WGS sequence"/>
</dbReference>
<evidence type="ECO:0000256" key="1">
    <source>
        <dbReference type="ARBA" id="ARBA00023015"/>
    </source>
</evidence>
<reference evidence="6" key="2">
    <citation type="submission" date="2020-09" db="EMBL/GenBank/DDBJ databases">
        <authorList>
            <person name="Sun Q."/>
            <person name="Zhou Y."/>
        </authorList>
    </citation>
    <scope>NUCLEOTIDE SEQUENCE</scope>
    <source>
        <strain evidence="6">CGMCC 4.5737</strain>
    </source>
</reference>
<keyword evidence="1" id="KW-0805">Transcription regulation</keyword>
<accession>A0A8J3CCG9</accession>
<keyword evidence="7" id="KW-1185">Reference proteome</keyword>
<dbReference type="GO" id="GO:0000976">
    <property type="term" value="F:transcription cis-regulatory region binding"/>
    <property type="evidence" value="ECO:0007669"/>
    <property type="project" value="TreeGrafter"/>
</dbReference>
<dbReference type="SUPFAM" id="SSF48498">
    <property type="entry name" value="Tetracyclin repressor-like, C-terminal domain"/>
    <property type="match status" value="1"/>
</dbReference>
<evidence type="ECO:0000256" key="4">
    <source>
        <dbReference type="PROSITE-ProRule" id="PRU00335"/>
    </source>
</evidence>
<dbReference type="InterPro" id="IPR050109">
    <property type="entry name" value="HTH-type_TetR-like_transc_reg"/>
</dbReference>
<keyword evidence="3" id="KW-0804">Transcription</keyword>
<dbReference type="InterPro" id="IPR001647">
    <property type="entry name" value="HTH_TetR"/>
</dbReference>
<reference evidence="6" key="1">
    <citation type="journal article" date="2014" name="Int. J. Syst. Evol. Microbiol.">
        <title>Complete genome sequence of Corynebacterium casei LMG S-19264T (=DSM 44701T), isolated from a smear-ripened cheese.</title>
        <authorList>
            <consortium name="US DOE Joint Genome Institute (JGI-PGF)"/>
            <person name="Walter F."/>
            <person name="Albersmeier A."/>
            <person name="Kalinowski J."/>
            <person name="Ruckert C."/>
        </authorList>
    </citation>
    <scope>NUCLEOTIDE SEQUENCE</scope>
    <source>
        <strain evidence="6">CGMCC 4.5737</strain>
    </source>
</reference>
<name>A0A8J3CCG9_9PSEU</name>
<proteinExistence type="predicted"/>
<dbReference type="Pfam" id="PF00440">
    <property type="entry name" value="TetR_N"/>
    <property type="match status" value="1"/>
</dbReference>
<dbReference type="RefSeq" id="WP_189060938.1">
    <property type="nucleotide sequence ID" value="NZ_BMMK01000031.1"/>
</dbReference>